<organism evidence="1 2">
    <name type="scientific">Rangifer tarandus platyrhynchus</name>
    <name type="common">Svalbard reindeer</name>
    <dbReference type="NCBI Taxonomy" id="3082113"/>
    <lineage>
        <taxon>Eukaryota</taxon>
        <taxon>Metazoa</taxon>
        <taxon>Chordata</taxon>
        <taxon>Craniata</taxon>
        <taxon>Vertebrata</taxon>
        <taxon>Euteleostomi</taxon>
        <taxon>Mammalia</taxon>
        <taxon>Eutheria</taxon>
        <taxon>Laurasiatheria</taxon>
        <taxon>Artiodactyla</taxon>
        <taxon>Ruminantia</taxon>
        <taxon>Pecora</taxon>
        <taxon>Cervidae</taxon>
        <taxon>Odocoileinae</taxon>
        <taxon>Rangifer</taxon>
    </lineage>
</organism>
<reference evidence="1" key="1">
    <citation type="submission" date="2023-05" db="EMBL/GenBank/DDBJ databases">
        <authorList>
            <consortium name="ELIXIR-Norway"/>
        </authorList>
    </citation>
    <scope>NUCLEOTIDE SEQUENCE</scope>
</reference>
<evidence type="ECO:0000313" key="1">
    <source>
        <dbReference type="EMBL" id="CAN0034206.1"/>
    </source>
</evidence>
<evidence type="ECO:0000313" key="2">
    <source>
        <dbReference type="Proteomes" id="UP001162501"/>
    </source>
</evidence>
<proteinExistence type="predicted"/>
<name>A0AC59YWI9_RANTA</name>
<dbReference type="EMBL" id="OX596104">
    <property type="protein sequence ID" value="CAN0034206.1"/>
    <property type="molecule type" value="Genomic_DNA"/>
</dbReference>
<sequence>MYRALCIHLSTPTRLLLRWGCFHTNVNFERKVKGASALYCVYILKNKVLYVFITLIIVIKSLPFLIRGLGDFFVVCFPVWGFCLFLFCFSGQKKKNLAFSVCTAAGQDIIEVFLKIKEEEK</sequence>
<dbReference type="Proteomes" id="UP001162501">
    <property type="component" value="Chromosome 20"/>
</dbReference>
<gene>
    <name evidence="1" type="ORF">MRATA1EN22A_LOCUS11059</name>
</gene>
<protein>
    <submittedName>
        <fullName evidence="1">Uncharacterized protein</fullName>
    </submittedName>
</protein>
<reference evidence="1" key="2">
    <citation type="submission" date="2025-03" db="EMBL/GenBank/DDBJ databases">
        <authorList>
            <consortium name="ELIXIR-Norway"/>
            <consortium name="Elixir Norway"/>
        </authorList>
    </citation>
    <scope>NUCLEOTIDE SEQUENCE</scope>
</reference>
<accession>A0AC59YWI9</accession>